<feature type="signal peptide" evidence="2">
    <location>
        <begin position="1"/>
        <end position="16"/>
    </location>
</feature>
<protein>
    <submittedName>
        <fullName evidence="3">Uncharacterized protein</fullName>
    </submittedName>
</protein>
<dbReference type="EMBL" id="JARO02001938">
    <property type="protein sequence ID" value="KPP74020.1"/>
    <property type="molecule type" value="Genomic_DNA"/>
</dbReference>
<name>A0A0P7UVJ8_SCLFO</name>
<evidence type="ECO:0000256" key="1">
    <source>
        <dbReference type="SAM" id="MobiDB-lite"/>
    </source>
</evidence>
<feature type="region of interest" description="Disordered" evidence="1">
    <location>
        <begin position="32"/>
        <end position="52"/>
    </location>
</feature>
<accession>A0A0P7UVJ8</accession>
<dbReference type="AlphaFoldDB" id="A0A0P7UVJ8"/>
<dbReference type="Proteomes" id="UP000034805">
    <property type="component" value="Unassembled WGS sequence"/>
</dbReference>
<evidence type="ECO:0000313" key="3">
    <source>
        <dbReference type="EMBL" id="KPP74020.1"/>
    </source>
</evidence>
<keyword evidence="2" id="KW-0732">Signal</keyword>
<sequence>MFRTVGKVSLVIGAMAETLVALYENDHRPRAVCPSASSVSGPPSPSVGLTRDVAQRISANTSLL</sequence>
<gene>
    <name evidence="3" type="ORF">Z043_106854</name>
</gene>
<evidence type="ECO:0000313" key="4">
    <source>
        <dbReference type="Proteomes" id="UP000034805"/>
    </source>
</evidence>
<organism evidence="3 4">
    <name type="scientific">Scleropages formosus</name>
    <name type="common">Asian bonytongue</name>
    <name type="synonym">Osteoglossum formosum</name>
    <dbReference type="NCBI Taxonomy" id="113540"/>
    <lineage>
        <taxon>Eukaryota</taxon>
        <taxon>Metazoa</taxon>
        <taxon>Chordata</taxon>
        <taxon>Craniata</taxon>
        <taxon>Vertebrata</taxon>
        <taxon>Euteleostomi</taxon>
        <taxon>Actinopterygii</taxon>
        <taxon>Neopterygii</taxon>
        <taxon>Teleostei</taxon>
        <taxon>Osteoglossocephala</taxon>
        <taxon>Osteoglossomorpha</taxon>
        <taxon>Osteoglossiformes</taxon>
        <taxon>Osteoglossidae</taxon>
        <taxon>Scleropages</taxon>
    </lineage>
</organism>
<evidence type="ECO:0000256" key="2">
    <source>
        <dbReference type="SAM" id="SignalP"/>
    </source>
</evidence>
<reference evidence="3 4" key="1">
    <citation type="submission" date="2015-08" db="EMBL/GenBank/DDBJ databases">
        <title>The genome of the Asian arowana (Scleropages formosus).</title>
        <authorList>
            <person name="Tan M.H."/>
            <person name="Gan H.M."/>
            <person name="Croft L.J."/>
            <person name="Austin C.M."/>
        </authorList>
    </citation>
    <scope>NUCLEOTIDE SEQUENCE [LARGE SCALE GENOMIC DNA]</scope>
    <source>
        <strain evidence="3">Aro1</strain>
    </source>
</reference>
<feature type="chain" id="PRO_5006143448" evidence="2">
    <location>
        <begin position="17"/>
        <end position="64"/>
    </location>
</feature>
<comment type="caution">
    <text evidence="3">The sequence shown here is derived from an EMBL/GenBank/DDBJ whole genome shotgun (WGS) entry which is preliminary data.</text>
</comment>
<proteinExistence type="predicted"/>